<name>A0A7W6S3Z6_9PROT</name>
<dbReference type="PANTHER" id="PTHR36837:SF4">
    <property type="entry name" value="BLR0908 PROTEIN"/>
    <property type="match status" value="1"/>
</dbReference>
<keyword evidence="4" id="KW-1185">Reference proteome</keyword>
<dbReference type="AlphaFoldDB" id="A0A7W6S3Z6"/>
<dbReference type="PANTHER" id="PTHR36837">
    <property type="entry name" value="POLY(3-HYDROXYALKANOATE) POLYMERASE SUBUNIT PHAC"/>
    <property type="match status" value="1"/>
</dbReference>
<dbReference type="EMBL" id="JACIGI010000048">
    <property type="protein sequence ID" value="MBB4287709.1"/>
    <property type="molecule type" value="Genomic_DNA"/>
</dbReference>
<accession>A0A7W6S3Z6</accession>
<organism evidence="3 4">
    <name type="scientific">Roseospira goensis</name>
    <dbReference type="NCBI Taxonomy" id="391922"/>
    <lineage>
        <taxon>Bacteria</taxon>
        <taxon>Pseudomonadati</taxon>
        <taxon>Pseudomonadota</taxon>
        <taxon>Alphaproteobacteria</taxon>
        <taxon>Rhodospirillales</taxon>
        <taxon>Rhodospirillaceae</taxon>
        <taxon>Roseospira</taxon>
    </lineage>
</organism>
<gene>
    <name evidence="3" type="ORF">GGD88_003466</name>
</gene>
<proteinExistence type="predicted"/>
<dbReference type="Gene3D" id="3.40.50.1820">
    <property type="entry name" value="alpha/beta hydrolase"/>
    <property type="match status" value="1"/>
</dbReference>
<dbReference type="InterPro" id="IPR010915">
    <property type="entry name" value="PHB_depoly_PhaZ"/>
</dbReference>
<evidence type="ECO:0000259" key="2">
    <source>
        <dbReference type="Pfam" id="PF06850"/>
    </source>
</evidence>
<keyword evidence="3" id="KW-0378">Hydrolase</keyword>
<evidence type="ECO:0000313" key="4">
    <source>
        <dbReference type="Proteomes" id="UP000555728"/>
    </source>
</evidence>
<sequence length="509" mass="55849">MLYHIHEFNHHAMTPVRMMAQAVNMLATNPLLPASHTGLGRTVAASTDVFERVTRKYHKPEFGLSDTVVDGQLVEVRERIVERKPFCNLIHFERQLEEPRDDPAVLVVAALSGHYATLMRGTVQALLPEHDVYITDWTNARDVALWHGEFDMESYVSYLIEFMDVLGPDTTMLAVCQPGVPVLCANALMAEDDNPNRPYAMVLMGSPIDTRVSPTAVNLFAESKDMSWFKRRFIQTVPAPYMGAGRKVYPGFLQLGGFMAMNVERHMDAHRDYFNHLIEGDGDSAAAHRAFYDEYLSVMDMPAAFYLETIEKVFKEHHLPEGRMMLGERLVRPEAIGDVALFTVEGEKDDITGLGQTEAAHGLLTGLPDALKAHMVCPGVGHYGIFNGRRWREMILPRVSQFIRRARARKGFGPSVEAGPTDSEIAATAVARRGPSRPEGPRSVPSEDVAAESAAGAAEAETTVTRSRATARVKTAGRSGAAESGGGLNGTARAGRPAARRPVTEVAPG</sequence>
<protein>
    <submittedName>
        <fullName evidence="3">Poly(3-hydroxybutyrate) depolymerase</fullName>
        <ecNumber evidence="3">3.1.1.75</ecNumber>
    </submittedName>
</protein>
<dbReference type="InterPro" id="IPR009656">
    <property type="entry name" value="PHB_depo_C"/>
</dbReference>
<feature type="region of interest" description="Disordered" evidence="1">
    <location>
        <begin position="430"/>
        <end position="509"/>
    </location>
</feature>
<evidence type="ECO:0000256" key="1">
    <source>
        <dbReference type="SAM" id="MobiDB-lite"/>
    </source>
</evidence>
<dbReference type="SUPFAM" id="SSF53474">
    <property type="entry name" value="alpha/beta-Hydrolases"/>
    <property type="match status" value="1"/>
</dbReference>
<dbReference type="InterPro" id="IPR029058">
    <property type="entry name" value="AB_hydrolase_fold"/>
</dbReference>
<dbReference type="Pfam" id="PF06850">
    <property type="entry name" value="PHB_depo_C"/>
    <property type="match status" value="1"/>
</dbReference>
<feature type="domain" description="PHB de-polymerase C-terminal" evidence="2">
    <location>
        <begin position="205"/>
        <end position="405"/>
    </location>
</feature>
<dbReference type="NCBIfam" id="TIGR01849">
    <property type="entry name" value="PHB_depoly_PhaZ"/>
    <property type="match status" value="1"/>
</dbReference>
<reference evidence="3 4" key="1">
    <citation type="submission" date="2020-08" db="EMBL/GenBank/DDBJ databases">
        <title>Genome sequencing of Purple Non-Sulfur Bacteria from various extreme environments.</title>
        <authorList>
            <person name="Mayer M."/>
        </authorList>
    </citation>
    <scope>NUCLEOTIDE SEQUENCE [LARGE SCALE GENOMIC DNA]</scope>
    <source>
        <strain evidence="3 4">JA135</strain>
    </source>
</reference>
<dbReference type="EC" id="3.1.1.75" evidence="3"/>
<dbReference type="RefSeq" id="WP_184437730.1">
    <property type="nucleotide sequence ID" value="NZ_JACIGI010000048.1"/>
</dbReference>
<dbReference type="InterPro" id="IPR051321">
    <property type="entry name" value="PHA/PHB_synthase"/>
</dbReference>
<feature type="compositionally biased region" description="Low complexity" evidence="1">
    <location>
        <begin position="441"/>
        <end position="482"/>
    </location>
</feature>
<dbReference type="PIRSF" id="PIRSF020818">
    <property type="entry name" value="PHB_depoly_PhaZ"/>
    <property type="match status" value="1"/>
</dbReference>
<dbReference type="Proteomes" id="UP000555728">
    <property type="component" value="Unassembled WGS sequence"/>
</dbReference>
<feature type="compositionally biased region" description="Low complexity" evidence="1">
    <location>
        <begin position="492"/>
        <end position="501"/>
    </location>
</feature>
<evidence type="ECO:0000313" key="3">
    <source>
        <dbReference type="EMBL" id="MBB4287709.1"/>
    </source>
</evidence>
<comment type="caution">
    <text evidence="3">The sequence shown here is derived from an EMBL/GenBank/DDBJ whole genome shotgun (WGS) entry which is preliminary data.</text>
</comment>
<dbReference type="GO" id="GO:0050526">
    <property type="term" value="F:poly(3-hydroxybutyrate) depolymerase activity"/>
    <property type="evidence" value="ECO:0007669"/>
    <property type="project" value="UniProtKB-EC"/>
</dbReference>